<evidence type="ECO:0000256" key="1">
    <source>
        <dbReference type="SAM" id="SignalP"/>
    </source>
</evidence>
<accession>A0A833N421</accession>
<proteinExistence type="predicted"/>
<keyword evidence="1" id="KW-0732">Signal</keyword>
<keyword evidence="3" id="KW-1185">Reference proteome</keyword>
<organism evidence="2 3">
    <name type="scientific">Fluviispira multicolorata</name>
    <dbReference type="NCBI Taxonomy" id="2654512"/>
    <lineage>
        <taxon>Bacteria</taxon>
        <taxon>Pseudomonadati</taxon>
        <taxon>Bdellovibrionota</taxon>
        <taxon>Oligoflexia</taxon>
        <taxon>Silvanigrellales</taxon>
        <taxon>Silvanigrellaceae</taxon>
        <taxon>Fluviispira</taxon>
    </lineage>
</organism>
<feature type="signal peptide" evidence="1">
    <location>
        <begin position="1"/>
        <end position="28"/>
    </location>
</feature>
<dbReference type="Proteomes" id="UP000442694">
    <property type="component" value="Unassembled WGS sequence"/>
</dbReference>
<dbReference type="EMBL" id="WFLN01000007">
    <property type="protein sequence ID" value="KAB8029821.1"/>
    <property type="molecule type" value="Genomic_DNA"/>
</dbReference>
<sequence>MNIRSFLRFSLRKTTMLATLSVAINAYANRIDKPSSERCTGNMQGTACQSEREYGLKIGCITKEEYDSLVAYNSYPVCDRFNVLRAWCSCGCFEASTRIFSFENFANEIGYIPISKITSESKKYNVASIKPESSLSQLKTGLYNITSTSSGPEKEALIVFKTINNLKLTVTKEHAILLSDGRMVAAKNVKLTDSLVQANGKPISIKSIEYLKTKEQVLNILTSGNTNIEHTLFAEGLIVGDLAWQNNLKNMLNSIAIRQ</sequence>
<dbReference type="InterPro" id="IPR036844">
    <property type="entry name" value="Hint_dom_sf"/>
</dbReference>
<evidence type="ECO:0000313" key="2">
    <source>
        <dbReference type="EMBL" id="KAB8029821.1"/>
    </source>
</evidence>
<gene>
    <name evidence="2" type="ORF">GCL57_09790</name>
</gene>
<dbReference type="AlphaFoldDB" id="A0A833N421"/>
<dbReference type="CDD" id="cd00081">
    <property type="entry name" value="Hint"/>
    <property type="match status" value="1"/>
</dbReference>
<dbReference type="RefSeq" id="WP_152213164.1">
    <property type="nucleotide sequence ID" value="NZ_WFLN01000007.1"/>
</dbReference>
<protein>
    <recommendedName>
        <fullName evidence="4">Hint domain-containing protein</fullName>
    </recommendedName>
</protein>
<dbReference type="SUPFAM" id="SSF51294">
    <property type="entry name" value="Hedgehog/intein (Hint) domain"/>
    <property type="match status" value="1"/>
</dbReference>
<reference evidence="2 3" key="1">
    <citation type="submission" date="2019-10" db="EMBL/GenBank/DDBJ databases">
        <title>New genus of Silvanigrellaceae.</title>
        <authorList>
            <person name="Pitt A."/>
            <person name="Hahn M.W."/>
        </authorList>
    </citation>
    <scope>NUCLEOTIDE SEQUENCE [LARGE SCALE GENOMIC DNA]</scope>
    <source>
        <strain evidence="2 3">33A1-SZDP</strain>
    </source>
</reference>
<dbReference type="Gene3D" id="2.170.16.10">
    <property type="entry name" value="Hedgehog/Intein (Hint) domain"/>
    <property type="match status" value="1"/>
</dbReference>
<evidence type="ECO:0008006" key="4">
    <source>
        <dbReference type="Google" id="ProtNLM"/>
    </source>
</evidence>
<name>A0A833N421_9BACT</name>
<evidence type="ECO:0000313" key="3">
    <source>
        <dbReference type="Proteomes" id="UP000442694"/>
    </source>
</evidence>
<comment type="caution">
    <text evidence="2">The sequence shown here is derived from an EMBL/GenBank/DDBJ whole genome shotgun (WGS) entry which is preliminary data.</text>
</comment>
<feature type="chain" id="PRO_5033011905" description="Hint domain-containing protein" evidence="1">
    <location>
        <begin position="29"/>
        <end position="259"/>
    </location>
</feature>